<feature type="transmembrane region" description="Helical" evidence="7">
    <location>
        <begin position="7"/>
        <end position="28"/>
    </location>
</feature>
<comment type="subcellular location">
    <subcellularLocation>
        <location evidence="1">Membrane</location>
    </subcellularLocation>
</comment>
<evidence type="ECO:0000256" key="4">
    <source>
        <dbReference type="ARBA" id="ARBA00022777"/>
    </source>
</evidence>
<evidence type="ECO:0000259" key="8">
    <source>
        <dbReference type="PROSITE" id="PS50885"/>
    </source>
</evidence>
<comment type="caution">
    <text evidence="9">The sequence shown here is derived from an EMBL/GenBank/DDBJ whole genome shotgun (WGS) entry which is preliminary data.</text>
</comment>
<evidence type="ECO:0000313" key="9">
    <source>
        <dbReference type="EMBL" id="PIL20130.1"/>
    </source>
</evidence>
<proteinExistence type="predicted"/>
<dbReference type="Gene3D" id="3.30.565.10">
    <property type="entry name" value="Histidine kinase-like ATPase, C-terminal domain"/>
    <property type="match status" value="1"/>
</dbReference>
<evidence type="ECO:0000313" key="10">
    <source>
        <dbReference type="Proteomes" id="UP000231259"/>
    </source>
</evidence>
<protein>
    <recommendedName>
        <fullName evidence="8">HAMP domain-containing protein</fullName>
    </recommendedName>
</protein>
<dbReference type="GO" id="GO:0016020">
    <property type="term" value="C:membrane"/>
    <property type="evidence" value="ECO:0007669"/>
    <property type="project" value="UniProtKB-SubCell"/>
</dbReference>
<keyword evidence="10" id="KW-1185">Reference proteome</keyword>
<evidence type="ECO:0000256" key="6">
    <source>
        <dbReference type="SAM" id="Coils"/>
    </source>
</evidence>
<feature type="domain" description="HAMP" evidence="8">
    <location>
        <begin position="174"/>
        <end position="226"/>
    </location>
</feature>
<feature type="transmembrane region" description="Helical" evidence="7">
    <location>
        <begin position="154"/>
        <end position="177"/>
    </location>
</feature>
<dbReference type="Pfam" id="PF07730">
    <property type="entry name" value="HisKA_3"/>
    <property type="match status" value="1"/>
</dbReference>
<dbReference type="SMART" id="SM00387">
    <property type="entry name" value="HATPase_c"/>
    <property type="match status" value="1"/>
</dbReference>
<dbReference type="Pfam" id="PF00672">
    <property type="entry name" value="HAMP"/>
    <property type="match status" value="1"/>
</dbReference>
<evidence type="ECO:0000256" key="5">
    <source>
        <dbReference type="ARBA" id="ARBA00023012"/>
    </source>
</evidence>
<keyword evidence="7" id="KW-0812">Transmembrane</keyword>
<feature type="coiled-coil region" evidence="6">
    <location>
        <begin position="214"/>
        <end position="241"/>
    </location>
</feature>
<gene>
    <name evidence="9" type="ORF">P775_10705</name>
</gene>
<keyword evidence="5" id="KW-0902">Two-component regulatory system</keyword>
<dbReference type="PROSITE" id="PS50885">
    <property type="entry name" value="HAMP"/>
    <property type="match status" value="1"/>
</dbReference>
<accession>A0A2G8RF11</accession>
<dbReference type="Gene3D" id="6.10.340.10">
    <property type="match status" value="1"/>
</dbReference>
<evidence type="ECO:0000256" key="3">
    <source>
        <dbReference type="ARBA" id="ARBA00022679"/>
    </source>
</evidence>
<keyword evidence="4" id="KW-0418">Kinase</keyword>
<dbReference type="InterPro" id="IPR003594">
    <property type="entry name" value="HATPase_dom"/>
</dbReference>
<evidence type="ECO:0000256" key="2">
    <source>
        <dbReference type="ARBA" id="ARBA00022553"/>
    </source>
</evidence>
<dbReference type="GO" id="GO:0000155">
    <property type="term" value="F:phosphorelay sensor kinase activity"/>
    <property type="evidence" value="ECO:0007669"/>
    <property type="project" value="InterPro"/>
</dbReference>
<keyword evidence="2" id="KW-0597">Phosphoprotein</keyword>
<dbReference type="PANTHER" id="PTHR24421">
    <property type="entry name" value="NITRATE/NITRITE SENSOR PROTEIN NARX-RELATED"/>
    <property type="match status" value="1"/>
</dbReference>
<dbReference type="PANTHER" id="PTHR24421:SF58">
    <property type="entry name" value="SIGNAL TRANSDUCTION HISTIDINE-PROTEIN KINASE_PHOSPHATASE UHPB"/>
    <property type="match status" value="1"/>
</dbReference>
<dbReference type="EMBL" id="AWWI01000066">
    <property type="protein sequence ID" value="PIL20130.1"/>
    <property type="molecule type" value="Genomic_DNA"/>
</dbReference>
<name>A0A2G8RF11_9RHOB</name>
<dbReference type="Proteomes" id="UP000231259">
    <property type="component" value="Unassembled WGS sequence"/>
</dbReference>
<dbReference type="SUPFAM" id="SSF55874">
    <property type="entry name" value="ATPase domain of HSP90 chaperone/DNA topoisomerase II/histidine kinase"/>
    <property type="match status" value="1"/>
</dbReference>
<dbReference type="Pfam" id="PF02518">
    <property type="entry name" value="HATPase_c"/>
    <property type="match status" value="1"/>
</dbReference>
<keyword evidence="7" id="KW-0472">Membrane</keyword>
<organism evidence="9 10">
    <name type="scientific">Puniceibacterium antarcticum</name>
    <dbReference type="NCBI Taxonomy" id="1206336"/>
    <lineage>
        <taxon>Bacteria</taxon>
        <taxon>Pseudomonadati</taxon>
        <taxon>Pseudomonadota</taxon>
        <taxon>Alphaproteobacteria</taxon>
        <taxon>Rhodobacterales</taxon>
        <taxon>Paracoccaceae</taxon>
        <taxon>Puniceibacterium</taxon>
    </lineage>
</organism>
<reference evidence="9 10" key="1">
    <citation type="submission" date="2013-09" db="EMBL/GenBank/DDBJ databases">
        <title>Genome sequencing of Phaeobacter antarcticus sp. nov. SM1211.</title>
        <authorList>
            <person name="Zhang X.-Y."/>
            <person name="Liu C."/>
            <person name="Chen X.-L."/>
            <person name="Xie B.-B."/>
            <person name="Qin Q.-L."/>
            <person name="Rong J.-C."/>
            <person name="Zhang Y.-Z."/>
        </authorList>
    </citation>
    <scope>NUCLEOTIDE SEQUENCE [LARGE SCALE GENOMIC DNA]</scope>
    <source>
        <strain evidence="9 10">SM1211</strain>
    </source>
</reference>
<sequence length="456" mass="49705">MYLRRQVVLGIIAVQLVTLAIGAAVLVYNARGAVRLEIASGAQSARALVIATLGSALQDTAPDKVLTHLADMLVAPRHVELTLIDARLGVLPLTRPSGAELPDPPPDWFRQLVTPTLREIRIPVQVNGTLYGYVLMNTSPEDEIAEVWQDVSSLFWLVALTGMLSALMLGILVQIALRPLDDLRRALRQLRDGDLTPRLGHRGSADLVPILAGFDALSESLQRAEVERAQLNRRIVELGDAERRAIAMELHDEFGPCLFGLRVKASAIGRKARAGGDTPLAEEADIILSIVAQIQASNTRLLTTLRPMAIGQLPLLDALHDLFQAFRKTHPALDWCIDMPGGLPPTPEVLDLTVYRFFQEGTTNALRHGNAQRIAIRLELDNRDLEPMLRLELEDDGVGMPNCRIEGRGLTSMRDRIGAVGGQLAITGTRDGGTRLSARLPLSQTDVTPLTLELAS</sequence>
<dbReference type="GO" id="GO:0046983">
    <property type="term" value="F:protein dimerization activity"/>
    <property type="evidence" value="ECO:0007669"/>
    <property type="project" value="InterPro"/>
</dbReference>
<dbReference type="InterPro" id="IPR011712">
    <property type="entry name" value="Sig_transdc_His_kin_sub3_dim/P"/>
</dbReference>
<keyword evidence="7" id="KW-1133">Transmembrane helix</keyword>
<dbReference type="InterPro" id="IPR050482">
    <property type="entry name" value="Sensor_HK_TwoCompSys"/>
</dbReference>
<dbReference type="CDD" id="cd16917">
    <property type="entry name" value="HATPase_UhpB-NarQ-NarX-like"/>
    <property type="match status" value="1"/>
</dbReference>
<evidence type="ECO:0000256" key="1">
    <source>
        <dbReference type="ARBA" id="ARBA00004370"/>
    </source>
</evidence>
<dbReference type="InterPro" id="IPR036890">
    <property type="entry name" value="HATPase_C_sf"/>
</dbReference>
<evidence type="ECO:0000256" key="7">
    <source>
        <dbReference type="SAM" id="Phobius"/>
    </source>
</evidence>
<keyword evidence="6" id="KW-0175">Coiled coil</keyword>
<keyword evidence="3" id="KW-0808">Transferase</keyword>
<dbReference type="InterPro" id="IPR003660">
    <property type="entry name" value="HAMP_dom"/>
</dbReference>
<dbReference type="AlphaFoldDB" id="A0A2G8RF11"/>
<dbReference type="Gene3D" id="1.20.5.1930">
    <property type="match status" value="1"/>
</dbReference>